<evidence type="ECO:0000313" key="6">
    <source>
        <dbReference type="EMBL" id="NOU98904.1"/>
    </source>
</evidence>
<dbReference type="PANTHER" id="PTHR43280">
    <property type="entry name" value="ARAC-FAMILY TRANSCRIPTIONAL REGULATOR"/>
    <property type="match status" value="1"/>
</dbReference>
<dbReference type="Gene3D" id="3.30.450.20">
    <property type="entry name" value="PAS domain"/>
    <property type="match status" value="1"/>
</dbReference>
<evidence type="ECO:0000259" key="5">
    <source>
        <dbReference type="PROSITE" id="PS01124"/>
    </source>
</evidence>
<dbReference type="Proteomes" id="UP000618579">
    <property type="component" value="Unassembled WGS sequence"/>
</dbReference>
<feature type="transmembrane region" description="Helical" evidence="4">
    <location>
        <begin position="56"/>
        <end position="76"/>
    </location>
</feature>
<proteinExistence type="predicted"/>
<name>A0ABX1ZJS7_9BACL</name>
<evidence type="ECO:0000256" key="1">
    <source>
        <dbReference type="ARBA" id="ARBA00023015"/>
    </source>
</evidence>
<comment type="caution">
    <text evidence="6">The sequence shown here is derived from an EMBL/GenBank/DDBJ whole genome shotgun (WGS) entry which is preliminary data.</text>
</comment>
<keyword evidence="4" id="KW-0812">Transmembrane</keyword>
<evidence type="ECO:0000313" key="7">
    <source>
        <dbReference type="Proteomes" id="UP000618579"/>
    </source>
</evidence>
<keyword evidence="3" id="KW-0804">Transcription</keyword>
<organism evidence="6 7">
    <name type="scientific">Paenibacillus planticolens</name>
    <dbReference type="NCBI Taxonomy" id="2654976"/>
    <lineage>
        <taxon>Bacteria</taxon>
        <taxon>Bacillati</taxon>
        <taxon>Bacillota</taxon>
        <taxon>Bacilli</taxon>
        <taxon>Bacillales</taxon>
        <taxon>Paenibacillaceae</taxon>
        <taxon>Paenibacillus</taxon>
    </lineage>
</organism>
<reference evidence="6 7" key="1">
    <citation type="submission" date="2019-10" db="EMBL/GenBank/DDBJ databases">
        <title>Description of Paenibacillus pedi sp. nov.</title>
        <authorList>
            <person name="Carlier A."/>
            <person name="Qi S."/>
        </authorList>
    </citation>
    <scope>NUCLEOTIDE SEQUENCE [LARGE SCALE GENOMIC DNA]</scope>
    <source>
        <strain evidence="6 7">LMG 31457</strain>
    </source>
</reference>
<dbReference type="SUPFAM" id="SSF46689">
    <property type="entry name" value="Homeodomain-like"/>
    <property type="match status" value="1"/>
</dbReference>
<protein>
    <submittedName>
        <fullName evidence="6">Helix-turn-helix domain-containing protein</fullName>
    </submittedName>
</protein>
<keyword evidence="7" id="KW-1185">Reference proteome</keyword>
<keyword evidence="4" id="KW-0472">Membrane</keyword>
<dbReference type="EMBL" id="WHNZ01000010">
    <property type="protein sequence ID" value="NOU98904.1"/>
    <property type="molecule type" value="Genomic_DNA"/>
</dbReference>
<dbReference type="PANTHER" id="PTHR43280:SF10">
    <property type="entry name" value="REGULATORY PROTEIN POCR"/>
    <property type="match status" value="1"/>
</dbReference>
<evidence type="ECO:0000256" key="2">
    <source>
        <dbReference type="ARBA" id="ARBA00023125"/>
    </source>
</evidence>
<accession>A0ABX1ZJS7</accession>
<keyword evidence="4" id="KW-1133">Transmembrane helix</keyword>
<dbReference type="SMART" id="SM00342">
    <property type="entry name" value="HTH_ARAC"/>
    <property type="match status" value="1"/>
</dbReference>
<evidence type="ECO:0000256" key="3">
    <source>
        <dbReference type="ARBA" id="ARBA00023163"/>
    </source>
</evidence>
<feature type="domain" description="HTH araC/xylS-type" evidence="5">
    <location>
        <begin position="721"/>
        <end position="820"/>
    </location>
</feature>
<dbReference type="Gene3D" id="1.10.10.60">
    <property type="entry name" value="Homeodomain-like"/>
    <property type="match status" value="2"/>
</dbReference>
<sequence length="824" mass="94662">MHFSTNCIVFHISRKLFEGLHHRVGEVTCTTNYLKEVNSRMPFPLKSPRKTLFAKMLFALTVTVTLLIIGLSSLLYRNFFTASLDNINRMNTSILSQTSYSMKYMDTLVSKFINTVMMSPYTSVLLHNQENDMVMLGNALRNLDNLSLPHDYVHSVYTINLTLDRIISTETGSFYTKENFYDQGIISLLQTVNKNSLAEMPIARKIPKPQAATDSELANVYTYIMLDSLDTNQKSRIATVINIKASVLRDLIASLNAKIAGSGNEIIVIDSNGTIVNHTSESMFLHNANQESYIQTILAADQESGSFKTNLNGQDYHVTFVSSDKPKWKFISLTSYKTFIGAADATKTSTLWICLTILGLGLFFSFILSRSLYIPVGRLVETVRGHLTNPHHKDHSTNDIYFLQNVFKEMITKNNEWENKQREQLAPLKNKWLQDMLLGIRYIDQEALQVSQKELGIHLNLNGPLRLLLLRLDNYRDFLDRYDEKDRWLLKFGIANIVNEIISEGYKLENIYLENNQLLLLLEIDSSENIETTEGTLRGLIELAQHAVNQYLKLSFSATLSSPVYSYFQLNECYSNTLALSSYRIIAGHSSFLTPTFRSSIKETLISFPESKAKMLLDSLKLGHLDKANEAYYDFISQLSGTTYENLLSSIMQLSFMLRTTFNVILENHEFQKPELFQIVSRNIEQFETIEEIHETFLSIFSEIIRVMEQNKHNKHNSIISRIIKVIEEQYRDNNLNLRLISDEFQMSNVYLGKIFKEATGKSVSEYITDVRMNHVKQLLDNSNLSTKQILDQCGLEETNYFYTIFKKRFGVSLSQYKIEKNKT</sequence>
<evidence type="ECO:0000256" key="4">
    <source>
        <dbReference type="SAM" id="Phobius"/>
    </source>
</evidence>
<dbReference type="Pfam" id="PF12833">
    <property type="entry name" value="HTH_18"/>
    <property type="match status" value="1"/>
</dbReference>
<keyword evidence="2" id="KW-0238">DNA-binding</keyword>
<dbReference type="InterPro" id="IPR009057">
    <property type="entry name" value="Homeodomain-like_sf"/>
</dbReference>
<feature type="transmembrane region" description="Helical" evidence="4">
    <location>
        <begin position="350"/>
        <end position="368"/>
    </location>
</feature>
<gene>
    <name evidence="6" type="ORF">GC097_02560</name>
</gene>
<dbReference type="InterPro" id="IPR018060">
    <property type="entry name" value="HTH_AraC"/>
</dbReference>
<dbReference type="PROSITE" id="PS01124">
    <property type="entry name" value="HTH_ARAC_FAMILY_2"/>
    <property type="match status" value="1"/>
</dbReference>
<keyword evidence="1" id="KW-0805">Transcription regulation</keyword>